<gene>
    <name evidence="1" type="ORF">HMPREF0446_00928</name>
</gene>
<protein>
    <recommendedName>
        <fullName evidence="3">Helix-turn-helix domain-containing protein</fullName>
    </recommendedName>
</protein>
<dbReference type="EMBL" id="ACRF02000016">
    <property type="protein sequence ID" value="EEW92940.1"/>
    <property type="molecule type" value="Genomic_DNA"/>
</dbReference>
<reference evidence="1" key="1">
    <citation type="submission" date="2009-09" db="EMBL/GenBank/DDBJ databases">
        <authorList>
            <consortium name="The Broad Institute Genome Sequencing Platform"/>
            <person name="Ward D."/>
            <person name="Feldgarden M."/>
            <person name="Earl A."/>
            <person name="Young S.K."/>
            <person name="Zeng Q."/>
            <person name="Koehrsen M."/>
            <person name="Alvarado L."/>
            <person name="Berlin A."/>
            <person name="Bochicchio J."/>
            <person name="Borenstein D."/>
            <person name="Chapman S.B."/>
            <person name="Chen Z."/>
            <person name="Engels R."/>
            <person name="Freedman E."/>
            <person name="Gellesch M."/>
            <person name="Goldberg J."/>
            <person name="Griggs A."/>
            <person name="Gujja S."/>
            <person name="Heilman E."/>
            <person name="Heiman D."/>
            <person name="Hepburn T."/>
            <person name="Howarth C."/>
            <person name="Jen D."/>
            <person name="Larson L."/>
            <person name="Lewis B."/>
            <person name="Mehta T."/>
            <person name="Park D."/>
            <person name="Pearson M."/>
            <person name="Roberts A."/>
            <person name="Saif S."/>
            <person name="Shea T."/>
            <person name="Shenoy N."/>
            <person name="Sisk P."/>
            <person name="Stolte C."/>
            <person name="Sykes S."/>
            <person name="Thomson T."/>
            <person name="Walk T."/>
            <person name="White J."/>
            <person name="Yandava C."/>
            <person name="Sibley C.D."/>
            <person name="Field T.R."/>
            <person name="Grinwis M."/>
            <person name="Eshaghurshan C.S."/>
            <person name="Surette M.G."/>
            <person name="Haas B."/>
            <person name="Nusbaum C."/>
            <person name="Birren B."/>
        </authorList>
    </citation>
    <scope>NUCLEOTIDE SEQUENCE [LARGE SCALE GENOMIC DNA]</scope>
    <source>
        <strain evidence="1">ATCC 700633</strain>
    </source>
</reference>
<keyword evidence="2" id="KW-1185">Reference proteome</keyword>
<evidence type="ECO:0008006" key="3">
    <source>
        <dbReference type="Google" id="ProtNLM"/>
    </source>
</evidence>
<reference evidence="1" key="2">
    <citation type="submission" date="2011-10" db="EMBL/GenBank/DDBJ databases">
        <title>The Genome Sequence of Granulicatella elegans ATCC 700633.</title>
        <authorList>
            <consortium name="The Broad Institute Genome Sequencing Platform"/>
            <consortium name="The Broad Institute Genome Sequencing Center for Infectious Disease"/>
            <person name="Earl A."/>
            <person name="Ward D."/>
            <person name="Feldgarden M."/>
            <person name="Gevers D."/>
            <person name="Sibley C.D."/>
            <person name="Field T.R."/>
            <person name="Grinwis M."/>
            <person name="Eshaghurshan C.S."/>
            <person name="Surette M.G."/>
            <person name="Young S.K."/>
            <person name="Zeng Q."/>
            <person name="Gargeya S."/>
            <person name="Fitzgerald M."/>
            <person name="Haas B."/>
            <person name="Abouelleil A."/>
            <person name="Alvarado L."/>
            <person name="Arachchi H.M."/>
            <person name="Berlin A."/>
            <person name="Brown A."/>
            <person name="Chapman S.B."/>
            <person name="Chen Z."/>
            <person name="Dunbar C."/>
            <person name="Freedman E."/>
            <person name="Gearin G."/>
            <person name="Goldberg J."/>
            <person name="Griggs A."/>
            <person name="Gujja S."/>
            <person name="Heiman D."/>
            <person name="Howarth C."/>
            <person name="Larson L."/>
            <person name="Lui A."/>
            <person name="MacDonald P.J.P."/>
            <person name="Montmayeur A."/>
            <person name="Murphy C."/>
            <person name="Neiman D."/>
            <person name="Pearson M."/>
            <person name="Priest M."/>
            <person name="Roberts A."/>
            <person name="Saif S."/>
            <person name="Shea T."/>
            <person name="Shenoy N."/>
            <person name="Sisk P."/>
            <person name="Stolte C."/>
            <person name="Sykes S."/>
            <person name="Wortman J."/>
            <person name="Nusbaum C."/>
            <person name="Birren B."/>
        </authorList>
    </citation>
    <scope>NUCLEOTIDE SEQUENCE [LARGE SCALE GENOMIC DNA]</scope>
    <source>
        <strain evidence="1">ATCC 700633</strain>
    </source>
</reference>
<dbReference type="Proteomes" id="UP000002939">
    <property type="component" value="Unassembled WGS sequence"/>
</dbReference>
<name>D0BLS5_9LACT</name>
<evidence type="ECO:0000313" key="1">
    <source>
        <dbReference type="EMBL" id="EEW92940.1"/>
    </source>
</evidence>
<accession>D0BLS5</accession>
<comment type="caution">
    <text evidence="1">The sequence shown here is derived from an EMBL/GenBank/DDBJ whole genome shotgun (WGS) entry which is preliminary data.</text>
</comment>
<organism evidence="1 2">
    <name type="scientific">Granulicatella elegans ATCC 700633</name>
    <dbReference type="NCBI Taxonomy" id="626369"/>
    <lineage>
        <taxon>Bacteria</taxon>
        <taxon>Bacillati</taxon>
        <taxon>Bacillota</taxon>
        <taxon>Bacilli</taxon>
        <taxon>Lactobacillales</taxon>
        <taxon>Carnobacteriaceae</taxon>
        <taxon>Granulicatella</taxon>
    </lineage>
</organism>
<dbReference type="RefSeq" id="WP_006703205.1">
    <property type="nucleotide sequence ID" value="NZ_KI391971.1"/>
</dbReference>
<dbReference type="OrthoDB" id="9813719at2"/>
<proteinExistence type="predicted"/>
<sequence>MMEYLSIKQTSEKWGITVRRIQILCIEGRIPGATKIGSYWAIPADAEKPNDKRIKSGKHIKKGDING</sequence>
<dbReference type="HOGENOM" id="CLU_178120_1_0_9"/>
<dbReference type="eggNOG" id="COG2909">
    <property type="taxonomic scope" value="Bacteria"/>
</dbReference>
<dbReference type="AlphaFoldDB" id="D0BLS5"/>
<dbReference type="STRING" id="626369.HMPREF0446_00928"/>
<evidence type="ECO:0000313" key="2">
    <source>
        <dbReference type="Proteomes" id="UP000002939"/>
    </source>
</evidence>